<name>A0A655BSX7_MYCTX</name>
<dbReference type="Proteomes" id="UP000048289">
    <property type="component" value="Unassembled WGS sequence"/>
</dbReference>
<gene>
    <name evidence="1" type="ORF">ERS007681_04724</name>
    <name evidence="2" type="ORF">ERS007720_04930</name>
</gene>
<organism evidence="2 3">
    <name type="scientific">Mycobacterium tuberculosis</name>
    <dbReference type="NCBI Taxonomy" id="1773"/>
    <lineage>
        <taxon>Bacteria</taxon>
        <taxon>Bacillati</taxon>
        <taxon>Actinomycetota</taxon>
        <taxon>Actinomycetes</taxon>
        <taxon>Mycobacteriales</taxon>
        <taxon>Mycobacteriaceae</taxon>
        <taxon>Mycobacterium</taxon>
        <taxon>Mycobacterium tuberculosis complex</taxon>
    </lineage>
</organism>
<evidence type="ECO:0000313" key="4">
    <source>
        <dbReference type="Proteomes" id="UP000048289"/>
    </source>
</evidence>
<dbReference type="Proteomes" id="UP000044938">
    <property type="component" value="Unassembled WGS sequence"/>
</dbReference>
<reference evidence="3 4" key="1">
    <citation type="submission" date="2015-03" db="EMBL/GenBank/DDBJ databases">
        <authorList>
            <consortium name="Pathogen Informatics"/>
        </authorList>
    </citation>
    <scope>NUCLEOTIDE SEQUENCE [LARGE SCALE GENOMIC DNA]</scope>
    <source>
        <strain evidence="1 4">G09901357</strain>
        <strain evidence="2 3">M09401471</strain>
    </source>
</reference>
<protein>
    <submittedName>
        <fullName evidence="2">Uncharacterized protein</fullName>
    </submittedName>
</protein>
<dbReference type="EMBL" id="CSAJ01001285">
    <property type="protein sequence ID" value="COX82748.1"/>
    <property type="molecule type" value="Genomic_DNA"/>
</dbReference>
<evidence type="ECO:0000313" key="3">
    <source>
        <dbReference type="Proteomes" id="UP000044938"/>
    </source>
</evidence>
<dbReference type="AlphaFoldDB" id="A0A655BSX7"/>
<dbReference type="EMBL" id="CFOE01001345">
    <property type="protein sequence ID" value="CFE50069.1"/>
    <property type="molecule type" value="Genomic_DNA"/>
</dbReference>
<accession>A0A655BSX7</accession>
<sequence>MHRRRAATAVAVQLHSQQSEFAELFGQIARDR</sequence>
<evidence type="ECO:0000313" key="1">
    <source>
        <dbReference type="EMBL" id="CFE50069.1"/>
    </source>
</evidence>
<proteinExistence type="predicted"/>
<evidence type="ECO:0000313" key="2">
    <source>
        <dbReference type="EMBL" id="COX82748.1"/>
    </source>
</evidence>